<dbReference type="EMBL" id="MU157942">
    <property type="protein sequence ID" value="KAF9522528.1"/>
    <property type="molecule type" value="Genomic_DNA"/>
</dbReference>
<keyword evidence="1" id="KW-0812">Transmembrane</keyword>
<feature type="transmembrane region" description="Helical" evidence="1">
    <location>
        <begin position="234"/>
        <end position="256"/>
    </location>
</feature>
<feature type="transmembrane region" description="Helical" evidence="1">
    <location>
        <begin position="16"/>
        <end position="40"/>
    </location>
</feature>
<accession>A0A9P6JIX7</accession>
<sequence>MPPFTSPKDLERLDSVLLIALLIETLFVGNVICQIIPTQIFDKALLPALWFRAKTRRDNFFKPITFCALALFATITARWVMDTSRTFNAFILPERPYCVQAGQLTPAELAFSKLSDVNFVAGSAMYTLSAVLGDSFMIYRLWIIWGKNKLIIIPPIFFLGGIAITGTVVAWGFGKYDFAVLASNGPWIICSYLSTFLCNIYSTALIALKIFLSNRQLRKTHTRNGLDLAKVAEILVESAALYSCCMIISVATYLAASDVNDVMVTVNTPIIGIIFCMIVTQSHKASTKSSIISDLSYHRSGENVLPMQPFGVRIVTQSQIEDRDCGPAKLTPSEAKVLYSPT</sequence>
<keyword evidence="3" id="KW-1185">Reference proteome</keyword>
<evidence type="ECO:0000313" key="3">
    <source>
        <dbReference type="Proteomes" id="UP000807306"/>
    </source>
</evidence>
<organism evidence="2 3">
    <name type="scientific">Crepidotus variabilis</name>
    <dbReference type="NCBI Taxonomy" id="179855"/>
    <lineage>
        <taxon>Eukaryota</taxon>
        <taxon>Fungi</taxon>
        <taxon>Dikarya</taxon>
        <taxon>Basidiomycota</taxon>
        <taxon>Agaricomycotina</taxon>
        <taxon>Agaricomycetes</taxon>
        <taxon>Agaricomycetidae</taxon>
        <taxon>Agaricales</taxon>
        <taxon>Agaricineae</taxon>
        <taxon>Crepidotaceae</taxon>
        <taxon>Crepidotus</taxon>
    </lineage>
</organism>
<proteinExistence type="predicted"/>
<keyword evidence="1" id="KW-1133">Transmembrane helix</keyword>
<feature type="transmembrane region" description="Helical" evidence="1">
    <location>
        <begin position="186"/>
        <end position="213"/>
    </location>
</feature>
<feature type="transmembrane region" description="Helical" evidence="1">
    <location>
        <begin position="60"/>
        <end position="81"/>
    </location>
</feature>
<feature type="transmembrane region" description="Helical" evidence="1">
    <location>
        <begin position="262"/>
        <end position="280"/>
    </location>
</feature>
<dbReference type="OrthoDB" id="3250682at2759"/>
<dbReference type="Proteomes" id="UP000807306">
    <property type="component" value="Unassembled WGS sequence"/>
</dbReference>
<feature type="transmembrane region" description="Helical" evidence="1">
    <location>
        <begin position="151"/>
        <end position="174"/>
    </location>
</feature>
<name>A0A9P6JIX7_9AGAR</name>
<comment type="caution">
    <text evidence="2">The sequence shown here is derived from an EMBL/GenBank/DDBJ whole genome shotgun (WGS) entry which is preliminary data.</text>
</comment>
<keyword evidence="1" id="KW-0472">Membrane</keyword>
<dbReference type="AlphaFoldDB" id="A0A9P6JIX7"/>
<reference evidence="2" key="1">
    <citation type="submission" date="2020-11" db="EMBL/GenBank/DDBJ databases">
        <authorList>
            <consortium name="DOE Joint Genome Institute"/>
            <person name="Ahrendt S."/>
            <person name="Riley R."/>
            <person name="Andreopoulos W."/>
            <person name="Labutti K."/>
            <person name="Pangilinan J."/>
            <person name="Ruiz-Duenas F.J."/>
            <person name="Barrasa J.M."/>
            <person name="Sanchez-Garcia M."/>
            <person name="Camarero S."/>
            <person name="Miyauchi S."/>
            <person name="Serrano A."/>
            <person name="Linde D."/>
            <person name="Babiker R."/>
            <person name="Drula E."/>
            <person name="Ayuso-Fernandez I."/>
            <person name="Pacheco R."/>
            <person name="Padilla G."/>
            <person name="Ferreira P."/>
            <person name="Barriuso J."/>
            <person name="Kellner H."/>
            <person name="Castanera R."/>
            <person name="Alfaro M."/>
            <person name="Ramirez L."/>
            <person name="Pisabarro A.G."/>
            <person name="Kuo A."/>
            <person name="Tritt A."/>
            <person name="Lipzen A."/>
            <person name="He G."/>
            <person name="Yan M."/>
            <person name="Ng V."/>
            <person name="Cullen D."/>
            <person name="Martin F."/>
            <person name="Rosso M.-N."/>
            <person name="Henrissat B."/>
            <person name="Hibbett D."/>
            <person name="Martinez A.T."/>
            <person name="Grigoriev I.V."/>
        </authorList>
    </citation>
    <scope>NUCLEOTIDE SEQUENCE</scope>
    <source>
        <strain evidence="2">CBS 506.95</strain>
    </source>
</reference>
<evidence type="ECO:0000256" key="1">
    <source>
        <dbReference type="SAM" id="Phobius"/>
    </source>
</evidence>
<protein>
    <submittedName>
        <fullName evidence="2">Uncharacterized protein</fullName>
    </submittedName>
</protein>
<feature type="transmembrane region" description="Helical" evidence="1">
    <location>
        <begin position="119"/>
        <end position="139"/>
    </location>
</feature>
<evidence type="ECO:0000313" key="2">
    <source>
        <dbReference type="EMBL" id="KAF9522528.1"/>
    </source>
</evidence>
<gene>
    <name evidence="2" type="ORF">CPB83DRAFT_840410</name>
</gene>